<evidence type="ECO:0000313" key="2">
    <source>
        <dbReference type="Proteomes" id="UP001163321"/>
    </source>
</evidence>
<organism evidence="1 2">
    <name type="scientific">Peronosclerospora sorghi</name>
    <dbReference type="NCBI Taxonomy" id="230839"/>
    <lineage>
        <taxon>Eukaryota</taxon>
        <taxon>Sar</taxon>
        <taxon>Stramenopiles</taxon>
        <taxon>Oomycota</taxon>
        <taxon>Peronosporomycetes</taxon>
        <taxon>Peronosporales</taxon>
        <taxon>Peronosporaceae</taxon>
        <taxon>Peronosclerospora</taxon>
    </lineage>
</organism>
<dbReference type="EMBL" id="CM047581">
    <property type="protein sequence ID" value="KAI9916583.1"/>
    <property type="molecule type" value="Genomic_DNA"/>
</dbReference>
<evidence type="ECO:0000313" key="1">
    <source>
        <dbReference type="EMBL" id="KAI9916583.1"/>
    </source>
</evidence>
<name>A0ACC0WCM6_9STRA</name>
<sequence>METLLVKEAICWLLQSRVTSRALFEMGTLGYLFHLNYTKTTGTNEADEIRIGGRKEYLLETLSHTWSAQVNVNRYVKQYLPTSINKIITGTEVKTCYCRWIHRKYLGTMSYQPKLNHSGEVSLL</sequence>
<accession>A0ACC0WCM6</accession>
<gene>
    <name evidence="1" type="ORF">PsorP6_017231</name>
</gene>
<proteinExistence type="predicted"/>
<reference evidence="1 2" key="1">
    <citation type="journal article" date="2022" name="bioRxiv">
        <title>The genome of the oomycete Peronosclerospora sorghi, a cosmopolitan pathogen of maize and sorghum, is inflated with dispersed pseudogenes.</title>
        <authorList>
            <person name="Fletcher K."/>
            <person name="Martin F."/>
            <person name="Isakeit T."/>
            <person name="Cavanaugh K."/>
            <person name="Magill C."/>
            <person name="Michelmore R."/>
        </authorList>
    </citation>
    <scope>NUCLEOTIDE SEQUENCE [LARGE SCALE GENOMIC DNA]</scope>
    <source>
        <strain evidence="1">P6</strain>
    </source>
</reference>
<comment type="caution">
    <text evidence="1">The sequence shown here is derived from an EMBL/GenBank/DDBJ whole genome shotgun (WGS) entry which is preliminary data.</text>
</comment>
<protein>
    <submittedName>
        <fullName evidence="1">Uncharacterized protein</fullName>
    </submittedName>
</protein>
<keyword evidence="2" id="KW-1185">Reference proteome</keyword>
<dbReference type="Proteomes" id="UP001163321">
    <property type="component" value="Chromosome 2"/>
</dbReference>